<protein>
    <submittedName>
        <fullName evidence="4">Ankyrin repeat-containing protein</fullName>
    </submittedName>
</protein>
<organism evidence="4 5">
    <name type="scientific">Roseovarius marisflavi</name>
    <dbReference type="NCBI Taxonomy" id="1054996"/>
    <lineage>
        <taxon>Bacteria</taxon>
        <taxon>Pseudomonadati</taxon>
        <taxon>Pseudomonadota</taxon>
        <taxon>Alphaproteobacteria</taxon>
        <taxon>Rhodobacterales</taxon>
        <taxon>Roseobacteraceae</taxon>
        <taxon>Roseovarius</taxon>
    </lineage>
</organism>
<proteinExistence type="predicted"/>
<evidence type="ECO:0000256" key="3">
    <source>
        <dbReference type="PROSITE-ProRule" id="PRU00023"/>
    </source>
</evidence>
<reference evidence="5" key="1">
    <citation type="submission" date="2016-11" db="EMBL/GenBank/DDBJ databases">
        <authorList>
            <person name="Varghese N."/>
            <person name="Submissions S."/>
        </authorList>
    </citation>
    <scope>NUCLEOTIDE SEQUENCE [LARGE SCALE GENOMIC DNA]</scope>
    <source>
        <strain evidence="5">DSM 29327</strain>
    </source>
</reference>
<keyword evidence="5" id="KW-1185">Reference proteome</keyword>
<dbReference type="PROSITE" id="PS50297">
    <property type="entry name" value="ANK_REP_REGION"/>
    <property type="match status" value="1"/>
</dbReference>
<gene>
    <name evidence="4" type="ORF">SAMN05444414_11716</name>
</gene>
<dbReference type="InterPro" id="IPR002110">
    <property type="entry name" value="Ankyrin_rpt"/>
</dbReference>
<evidence type="ECO:0000256" key="1">
    <source>
        <dbReference type="ARBA" id="ARBA00022737"/>
    </source>
</evidence>
<sequence length="345" mass="38429">MTSSIGPLKLKIAKLNFSMTVAQDAFNRGSAERSFRILCKSVQPQDAARWKLGEGPIDYSMRLAAADHAAWFWDNIVRPYEGVEIEVPLQQESEIIRAYAGLLLSGASEDEVRGFIKQFRGKLKRKLRNVRGDTFFTVTSKMVLDLVRVKRQIPTHSGIPKEPAERANSMAATHLKMVGLLPRDVLEARDYLKQTALMLAADRNDVDMVKALVDRLVYDRMRDGINAQDALGRTALHSAAKVGADRCFEILLAAGANPTLQTYTGKTPAIFAAEFGRATIFEMRLACTAYQMGRSELGEACDLAQYSAESFKAKRKEYAIQLVERIHGQWADLDHGRAACLFPSQ</sequence>
<evidence type="ECO:0000313" key="4">
    <source>
        <dbReference type="EMBL" id="SHL51722.1"/>
    </source>
</evidence>
<evidence type="ECO:0000256" key="2">
    <source>
        <dbReference type="ARBA" id="ARBA00023043"/>
    </source>
</evidence>
<accession>A0A1M7B9Q3</accession>
<dbReference type="AlphaFoldDB" id="A0A1M7B9Q3"/>
<dbReference type="PANTHER" id="PTHR24173">
    <property type="entry name" value="ANKYRIN REPEAT CONTAINING"/>
    <property type="match status" value="1"/>
</dbReference>
<name>A0A1M7B9Q3_9RHOB</name>
<keyword evidence="2 3" id="KW-0040">ANK repeat</keyword>
<evidence type="ECO:0000313" key="5">
    <source>
        <dbReference type="Proteomes" id="UP000184191"/>
    </source>
</evidence>
<dbReference type="Proteomes" id="UP000184191">
    <property type="component" value="Unassembled WGS sequence"/>
</dbReference>
<dbReference type="PANTHER" id="PTHR24173:SF74">
    <property type="entry name" value="ANKYRIN REPEAT DOMAIN-CONTAINING PROTEIN 16"/>
    <property type="match status" value="1"/>
</dbReference>
<dbReference type="PROSITE" id="PS50088">
    <property type="entry name" value="ANK_REPEAT"/>
    <property type="match status" value="1"/>
</dbReference>
<dbReference type="Gene3D" id="1.25.40.20">
    <property type="entry name" value="Ankyrin repeat-containing domain"/>
    <property type="match status" value="1"/>
</dbReference>
<feature type="repeat" description="ANK" evidence="3">
    <location>
        <begin position="231"/>
        <end position="263"/>
    </location>
</feature>
<dbReference type="EMBL" id="FRBN01000017">
    <property type="protein sequence ID" value="SHL51722.1"/>
    <property type="molecule type" value="Genomic_DNA"/>
</dbReference>
<dbReference type="SMART" id="SM00248">
    <property type="entry name" value="ANK"/>
    <property type="match status" value="2"/>
</dbReference>
<keyword evidence="1" id="KW-0677">Repeat</keyword>
<dbReference type="InterPro" id="IPR036770">
    <property type="entry name" value="Ankyrin_rpt-contain_sf"/>
</dbReference>
<dbReference type="SUPFAM" id="SSF48403">
    <property type="entry name" value="Ankyrin repeat"/>
    <property type="match status" value="1"/>
</dbReference>
<dbReference type="STRING" id="1054996.SAMN05444414_11716"/>
<dbReference type="Pfam" id="PF12796">
    <property type="entry name" value="Ank_2"/>
    <property type="match status" value="1"/>
</dbReference>